<dbReference type="Proteomes" id="UP000242662">
    <property type="component" value="Unassembled WGS sequence"/>
</dbReference>
<dbReference type="InterPro" id="IPR036890">
    <property type="entry name" value="HATPase_C_sf"/>
</dbReference>
<gene>
    <name evidence="15" type="ORF">SAMN05421737_103214</name>
</gene>
<keyword evidence="6 13" id="KW-0812">Transmembrane</keyword>
<evidence type="ECO:0000256" key="13">
    <source>
        <dbReference type="SAM" id="Phobius"/>
    </source>
</evidence>
<dbReference type="GO" id="GO:0016036">
    <property type="term" value="P:cellular response to phosphate starvation"/>
    <property type="evidence" value="ECO:0007669"/>
    <property type="project" value="TreeGrafter"/>
</dbReference>
<dbReference type="Pfam" id="PF02518">
    <property type="entry name" value="HATPase_c"/>
    <property type="match status" value="1"/>
</dbReference>
<evidence type="ECO:0000256" key="10">
    <source>
        <dbReference type="ARBA" id="ARBA00022989"/>
    </source>
</evidence>
<dbReference type="SMART" id="SM00387">
    <property type="entry name" value="HATPase_c"/>
    <property type="match status" value="1"/>
</dbReference>
<evidence type="ECO:0000313" key="15">
    <source>
        <dbReference type="EMBL" id="SDB92284.1"/>
    </source>
</evidence>
<evidence type="ECO:0000256" key="1">
    <source>
        <dbReference type="ARBA" id="ARBA00000085"/>
    </source>
</evidence>
<keyword evidence="4" id="KW-1003">Cell membrane</keyword>
<dbReference type="PANTHER" id="PTHR45453:SF2">
    <property type="entry name" value="HISTIDINE KINASE"/>
    <property type="match status" value="1"/>
</dbReference>
<keyword evidence="9" id="KW-0067">ATP-binding</keyword>
<dbReference type="GO" id="GO:0004721">
    <property type="term" value="F:phosphoprotein phosphatase activity"/>
    <property type="evidence" value="ECO:0007669"/>
    <property type="project" value="TreeGrafter"/>
</dbReference>
<keyword evidence="7" id="KW-0547">Nucleotide-binding</keyword>
<organism evidence="15 16">
    <name type="scientific">Shouchella lonarensis</name>
    <dbReference type="NCBI Taxonomy" id="1464122"/>
    <lineage>
        <taxon>Bacteria</taxon>
        <taxon>Bacillati</taxon>
        <taxon>Bacillota</taxon>
        <taxon>Bacilli</taxon>
        <taxon>Bacillales</taxon>
        <taxon>Bacillaceae</taxon>
        <taxon>Shouchella</taxon>
    </lineage>
</organism>
<feature type="domain" description="Histidine kinase" evidence="14">
    <location>
        <begin position="121"/>
        <end position="326"/>
    </location>
</feature>
<evidence type="ECO:0000256" key="4">
    <source>
        <dbReference type="ARBA" id="ARBA00022475"/>
    </source>
</evidence>
<evidence type="ECO:0000256" key="5">
    <source>
        <dbReference type="ARBA" id="ARBA00022679"/>
    </source>
</evidence>
<sequence length="334" mass="38903">MIKTYLKERRSWILTIFFLQFFTVFIAYLDQAIPLAPIFYSVFLATVIFLIFLVIRYKKETHFYREIAEWDKGLDVTNLAAAESPFEKVIEETIVKQTGLLQDEARHHRELLTQEKDDLLAWIHEMKTPLTAMHLIIDRVEDETIKSQLTYEWLRIHLLLDQQLHQKRIPFIENDLYVESVDVEDVLYQEIKTLQSWCIQKQVGFDLQLHVKNVVTDAKWLSFILRQLLSNAVKYSDGADIMIKSDIVAEKVVIQIIDCGRGIDAKDLPRIFEKGFTSTKNHQEHAATGMGLYLAERVAKPLLIHMDVTSQVDQGTTVTLTFPKENEFVRMLGM</sequence>
<evidence type="ECO:0000256" key="7">
    <source>
        <dbReference type="ARBA" id="ARBA00022741"/>
    </source>
</evidence>
<evidence type="ECO:0000313" key="16">
    <source>
        <dbReference type="Proteomes" id="UP000242662"/>
    </source>
</evidence>
<dbReference type="PROSITE" id="PS50109">
    <property type="entry name" value="HIS_KIN"/>
    <property type="match status" value="1"/>
</dbReference>
<dbReference type="STRING" id="1464122.SAMN05421737_103214"/>
<dbReference type="PRINTS" id="PR00344">
    <property type="entry name" value="BCTRLSENSOR"/>
</dbReference>
<evidence type="ECO:0000256" key="11">
    <source>
        <dbReference type="ARBA" id="ARBA00023012"/>
    </source>
</evidence>
<proteinExistence type="predicted"/>
<feature type="transmembrane region" description="Helical" evidence="13">
    <location>
        <begin position="12"/>
        <end position="29"/>
    </location>
</feature>
<dbReference type="AlphaFoldDB" id="A0A1G6HDR4"/>
<dbReference type="InterPro" id="IPR004358">
    <property type="entry name" value="Sig_transdc_His_kin-like_C"/>
</dbReference>
<dbReference type="Gene3D" id="3.30.565.10">
    <property type="entry name" value="Histidine kinase-like ATPase, C-terminal domain"/>
    <property type="match status" value="1"/>
</dbReference>
<dbReference type="SUPFAM" id="SSF55874">
    <property type="entry name" value="ATPase domain of HSP90 chaperone/DNA topoisomerase II/histidine kinase"/>
    <property type="match status" value="1"/>
</dbReference>
<dbReference type="InterPro" id="IPR050351">
    <property type="entry name" value="BphY/WalK/GraS-like"/>
</dbReference>
<reference evidence="16" key="1">
    <citation type="submission" date="2016-09" db="EMBL/GenBank/DDBJ databases">
        <authorList>
            <person name="Varghese N."/>
            <person name="Submissions S."/>
        </authorList>
    </citation>
    <scope>NUCLEOTIDE SEQUENCE [LARGE SCALE GENOMIC DNA]</scope>
    <source>
        <strain evidence="16">25nlg</strain>
    </source>
</reference>
<evidence type="ECO:0000256" key="8">
    <source>
        <dbReference type="ARBA" id="ARBA00022777"/>
    </source>
</evidence>
<dbReference type="RefSeq" id="WP_090775061.1">
    <property type="nucleotide sequence ID" value="NZ_FMYM01000003.1"/>
</dbReference>
<dbReference type="EMBL" id="FMYM01000003">
    <property type="protein sequence ID" value="SDB92284.1"/>
    <property type="molecule type" value="Genomic_DNA"/>
</dbReference>
<protein>
    <recommendedName>
        <fullName evidence="3">histidine kinase</fullName>
        <ecNumber evidence="3">2.7.13.3</ecNumber>
    </recommendedName>
</protein>
<evidence type="ECO:0000256" key="3">
    <source>
        <dbReference type="ARBA" id="ARBA00012438"/>
    </source>
</evidence>
<dbReference type="InterPro" id="IPR005467">
    <property type="entry name" value="His_kinase_dom"/>
</dbReference>
<keyword evidence="5" id="KW-0808">Transferase</keyword>
<evidence type="ECO:0000256" key="12">
    <source>
        <dbReference type="ARBA" id="ARBA00023136"/>
    </source>
</evidence>
<evidence type="ECO:0000256" key="2">
    <source>
        <dbReference type="ARBA" id="ARBA00004651"/>
    </source>
</evidence>
<dbReference type="PANTHER" id="PTHR45453">
    <property type="entry name" value="PHOSPHATE REGULON SENSOR PROTEIN PHOR"/>
    <property type="match status" value="1"/>
</dbReference>
<comment type="catalytic activity">
    <reaction evidence="1">
        <text>ATP + protein L-histidine = ADP + protein N-phospho-L-histidine.</text>
        <dbReference type="EC" id="2.7.13.3"/>
    </reaction>
</comment>
<keyword evidence="10 13" id="KW-1133">Transmembrane helix</keyword>
<evidence type="ECO:0000256" key="6">
    <source>
        <dbReference type="ARBA" id="ARBA00022692"/>
    </source>
</evidence>
<accession>A0A1G6HDR4</accession>
<name>A0A1G6HDR4_9BACI</name>
<keyword evidence="12 13" id="KW-0472">Membrane</keyword>
<keyword evidence="11" id="KW-0902">Two-component regulatory system</keyword>
<dbReference type="EC" id="2.7.13.3" evidence="3"/>
<dbReference type="GO" id="GO:0005886">
    <property type="term" value="C:plasma membrane"/>
    <property type="evidence" value="ECO:0007669"/>
    <property type="project" value="UniProtKB-SubCell"/>
</dbReference>
<evidence type="ECO:0000256" key="9">
    <source>
        <dbReference type="ARBA" id="ARBA00022840"/>
    </source>
</evidence>
<keyword evidence="8 15" id="KW-0418">Kinase</keyword>
<dbReference type="GO" id="GO:0000155">
    <property type="term" value="F:phosphorelay sensor kinase activity"/>
    <property type="evidence" value="ECO:0007669"/>
    <property type="project" value="TreeGrafter"/>
</dbReference>
<keyword evidence="16" id="KW-1185">Reference proteome</keyword>
<dbReference type="OrthoDB" id="9780487at2"/>
<feature type="transmembrane region" description="Helical" evidence="13">
    <location>
        <begin position="35"/>
        <end position="55"/>
    </location>
</feature>
<evidence type="ECO:0000259" key="14">
    <source>
        <dbReference type="PROSITE" id="PS50109"/>
    </source>
</evidence>
<dbReference type="InterPro" id="IPR003594">
    <property type="entry name" value="HATPase_dom"/>
</dbReference>
<dbReference type="GO" id="GO:0005524">
    <property type="term" value="F:ATP binding"/>
    <property type="evidence" value="ECO:0007669"/>
    <property type="project" value="UniProtKB-KW"/>
</dbReference>
<comment type="subcellular location">
    <subcellularLocation>
        <location evidence="2">Cell membrane</location>
        <topology evidence="2">Multi-pass membrane protein</topology>
    </subcellularLocation>
</comment>